<dbReference type="EC" id="3.5.2.7" evidence="2 9"/>
<evidence type="ECO:0000259" key="10">
    <source>
        <dbReference type="Pfam" id="PF01979"/>
    </source>
</evidence>
<evidence type="ECO:0000313" key="13">
    <source>
        <dbReference type="Proteomes" id="UP000184052"/>
    </source>
</evidence>
<dbReference type="InterPro" id="IPR006680">
    <property type="entry name" value="Amidohydro-rel"/>
</dbReference>
<dbReference type="InterPro" id="IPR011059">
    <property type="entry name" value="Metal-dep_hydrolase_composite"/>
</dbReference>
<feature type="domain" description="Amidohydrolase-related" evidence="10">
    <location>
        <begin position="274"/>
        <end position="409"/>
    </location>
</feature>
<dbReference type="SUPFAM" id="SSF51338">
    <property type="entry name" value="Composite domain of metallo-dependent hydrolases"/>
    <property type="match status" value="1"/>
</dbReference>
<dbReference type="InterPro" id="IPR032466">
    <property type="entry name" value="Metal_Hydrolase"/>
</dbReference>
<name>A0A1M6N2M5_9FIRM</name>
<evidence type="ECO:0000256" key="8">
    <source>
        <dbReference type="ARBA" id="ARBA00023004"/>
    </source>
</evidence>
<dbReference type="PANTHER" id="PTHR42752:SF1">
    <property type="entry name" value="IMIDAZOLONEPROPIONASE-RELATED"/>
    <property type="match status" value="1"/>
</dbReference>
<dbReference type="GO" id="GO:0046872">
    <property type="term" value="F:metal ion binding"/>
    <property type="evidence" value="ECO:0007669"/>
    <property type="project" value="UniProtKB-KW"/>
</dbReference>
<gene>
    <name evidence="12" type="ORF">SAMN02745751_03666</name>
</gene>
<proteinExistence type="predicted"/>
<evidence type="ECO:0000256" key="3">
    <source>
        <dbReference type="ARBA" id="ARBA00022490"/>
    </source>
</evidence>
<organism evidence="12 13">
    <name type="scientific">Dethiosulfatibacter aminovorans DSM 17477</name>
    <dbReference type="NCBI Taxonomy" id="1121476"/>
    <lineage>
        <taxon>Bacteria</taxon>
        <taxon>Bacillati</taxon>
        <taxon>Bacillota</taxon>
        <taxon>Tissierellia</taxon>
        <taxon>Dethiosulfatibacter</taxon>
    </lineage>
</organism>
<sequence length="414" mass="45376">MNKKKVDLVLSNCSKLLTCRDGSGDIVGVIENGWVAIDDEEIAFIGQKEEVLEKIEYDESNVIDCSGKVVLPGFVDAHTHLVFGGSRSKEYAAGMTKGGKEKFIKAGNKTGINATIDMTRDVDEEILYHAALTRLHQMMNTGTTTVESKSGYGLTVDSEIKLLEINKKLNRDLPVDIVSTFLGAHGWPDNMEKDEYIEVLINEMIPAVAKRNLAEFCDIWCDDGHYTAEESRLVLKCAEKLGMRPKIHTDAYSYIGGSDLGIDMNMVSVDHLNYTPKSVMKKLAESKIPGVLLPATDFAVKHPVPFDAEAMVEAGMTLALGTNCCPGAWNTSMQLVIMLTCREHGVDVETAIKAATLGGAKALNLDSDRGSIEEGKLADIQIWNTGDYEDVIYKLGINQVEKVIKRGRIIVNNA</sequence>
<evidence type="ECO:0000256" key="4">
    <source>
        <dbReference type="ARBA" id="ARBA00022723"/>
    </source>
</evidence>
<dbReference type="InterPro" id="IPR013108">
    <property type="entry name" value="Amidohydro_3"/>
</dbReference>
<evidence type="ECO:0000259" key="11">
    <source>
        <dbReference type="Pfam" id="PF07969"/>
    </source>
</evidence>
<reference evidence="12 13" key="1">
    <citation type="submission" date="2016-11" db="EMBL/GenBank/DDBJ databases">
        <authorList>
            <person name="Jaros S."/>
            <person name="Januszkiewicz K."/>
            <person name="Wedrychowicz H."/>
        </authorList>
    </citation>
    <scope>NUCLEOTIDE SEQUENCE [LARGE SCALE GENOMIC DNA]</scope>
    <source>
        <strain evidence="12 13">DSM 17477</strain>
    </source>
</reference>
<evidence type="ECO:0000256" key="1">
    <source>
        <dbReference type="ARBA" id="ARBA00005023"/>
    </source>
</evidence>
<dbReference type="RefSeq" id="WP_073051126.1">
    <property type="nucleotide sequence ID" value="NZ_FQZL01000057.1"/>
</dbReference>
<keyword evidence="13" id="KW-1185">Reference proteome</keyword>
<dbReference type="PANTHER" id="PTHR42752">
    <property type="entry name" value="IMIDAZOLONEPROPIONASE"/>
    <property type="match status" value="1"/>
</dbReference>
<accession>A0A1M6N2M5</accession>
<dbReference type="GO" id="GO:0005737">
    <property type="term" value="C:cytoplasm"/>
    <property type="evidence" value="ECO:0007669"/>
    <property type="project" value="UniProtKB-UniRule"/>
</dbReference>
<comment type="pathway">
    <text evidence="1">Amino-acid degradation.</text>
</comment>
<dbReference type="GO" id="GO:0050480">
    <property type="term" value="F:imidazolonepropionase activity"/>
    <property type="evidence" value="ECO:0007669"/>
    <property type="project" value="UniProtKB-UniRule"/>
</dbReference>
<keyword evidence="8" id="KW-0408">Iron</keyword>
<evidence type="ECO:0000313" key="12">
    <source>
        <dbReference type="EMBL" id="SHJ89906.1"/>
    </source>
</evidence>
<keyword evidence="4" id="KW-0479">Metal-binding</keyword>
<feature type="domain" description="Amidohydrolase 3" evidence="11">
    <location>
        <begin position="62"/>
        <end position="89"/>
    </location>
</feature>
<dbReference type="EMBL" id="FQZL01000057">
    <property type="protein sequence ID" value="SHJ89906.1"/>
    <property type="molecule type" value="Genomic_DNA"/>
</dbReference>
<keyword evidence="7" id="KW-0862">Zinc</keyword>
<dbReference type="Proteomes" id="UP000184052">
    <property type="component" value="Unassembled WGS sequence"/>
</dbReference>
<dbReference type="NCBIfam" id="TIGR01224">
    <property type="entry name" value="hutI"/>
    <property type="match status" value="1"/>
</dbReference>
<dbReference type="OrthoDB" id="9776455at2"/>
<keyword evidence="3" id="KW-0963">Cytoplasm</keyword>
<dbReference type="InterPro" id="IPR005920">
    <property type="entry name" value="HutI"/>
</dbReference>
<evidence type="ECO:0000256" key="7">
    <source>
        <dbReference type="ARBA" id="ARBA00022833"/>
    </source>
</evidence>
<dbReference type="SUPFAM" id="SSF51556">
    <property type="entry name" value="Metallo-dependent hydrolases"/>
    <property type="match status" value="1"/>
</dbReference>
<evidence type="ECO:0000256" key="5">
    <source>
        <dbReference type="ARBA" id="ARBA00022801"/>
    </source>
</evidence>
<evidence type="ECO:0000256" key="2">
    <source>
        <dbReference type="ARBA" id="ARBA00012864"/>
    </source>
</evidence>
<dbReference type="Gene3D" id="2.30.40.10">
    <property type="entry name" value="Urease, subunit C, domain 1"/>
    <property type="match status" value="1"/>
</dbReference>
<dbReference type="AlphaFoldDB" id="A0A1M6N2M5"/>
<protein>
    <recommendedName>
        <fullName evidence="2 9">Imidazolonepropionase</fullName>
        <ecNumber evidence="2 9">3.5.2.7</ecNumber>
    </recommendedName>
</protein>
<dbReference type="GO" id="GO:0019556">
    <property type="term" value="P:L-histidine catabolic process to glutamate and formamide"/>
    <property type="evidence" value="ECO:0007669"/>
    <property type="project" value="UniProtKB-UniRule"/>
</dbReference>
<keyword evidence="6" id="KW-0369">Histidine metabolism</keyword>
<keyword evidence="5" id="KW-0378">Hydrolase</keyword>
<dbReference type="STRING" id="1121476.SAMN02745751_03666"/>
<evidence type="ECO:0000256" key="9">
    <source>
        <dbReference type="NCBIfam" id="TIGR01224"/>
    </source>
</evidence>
<evidence type="ECO:0000256" key="6">
    <source>
        <dbReference type="ARBA" id="ARBA00022808"/>
    </source>
</evidence>
<dbReference type="Pfam" id="PF07969">
    <property type="entry name" value="Amidohydro_3"/>
    <property type="match status" value="1"/>
</dbReference>
<dbReference type="Gene3D" id="3.20.20.140">
    <property type="entry name" value="Metal-dependent hydrolases"/>
    <property type="match status" value="1"/>
</dbReference>
<dbReference type="Pfam" id="PF01979">
    <property type="entry name" value="Amidohydro_1"/>
    <property type="match status" value="1"/>
</dbReference>